<sequence>MATVFHRNNITERSPHMKTEGQSTTAGEAPEGTAKSLRVLQDGSIRKFLQRRPGVQAHQEAGDGPLSLAQWEAQWQEFLRTMENPHSGWGIPHLSGKPSPWEDAKAFLASFEQVAEACQWRKEEWVTRLLPALSGEAQEAFNSLDLRDREDYGKVKTAILRADAMSQEKQRQQFRHYCYQEAEGPRGAYSHLQEMCRGWLRVENHNKEQILELLILEQLLTILPPEIQSWVRENNPENCSQAVALAEEFLLRQEKQVLLEDASGGQDLPESKWRLVLMGIKEEENTETSLLAEDVEETAREFRGFSLEKTKGKESEEIFRDQDRPEKKEGSHAEKIREKFKGEGLNEISVQEESSAQDRKNKVLCDNQRSQCWENENETVAFGSTFSQSMNVIFQEKVDSGENVYNYLECENTLPSQQRFHSGVDQENEEDKELHQVSPDEAKNQELKGSFMTLSGPKKQKGSQMVEKGDEPIACQGGNLHEEIHMYECLECGMNFSDQSHYNIHLQKHSGRKTHQYSEGGRSIHTSELLRYERIHTGEKPYSCSDCGKSFLQKANLIQHQKIHSEEKPSICSEAGNTFSDGRKSNVHFPKRIVIKPHKCFPCGKCFRYKSELLAHQRIHTGEKRFECSECRKDFNWSSDLQRHLRTHTGKKPFECSECGKKFSQNSHLQQHLRIHKDNKAFQCSECGKNFNWSGDLQRHLRTHRGEKFECSICGKKFSQSCYLLQHRRTHTGEKPFECSKCGKKFSQNYCLQQHQRTHTGEKPFECSECGKKFSQNSHLQQHLRIHKDDKAFQCSECGKNFNWSGDLQRHLKTHRGEKFECPICGKKFSQSCSLPRHLKTHRGRNLLNGRTAEGNSVRNLPFNSIKEYTEGETM</sequence>
<evidence type="ECO:0000256" key="10">
    <source>
        <dbReference type="ARBA" id="ARBA00023242"/>
    </source>
</evidence>
<keyword evidence="7" id="KW-0805">Transcription regulation</keyword>
<evidence type="ECO:0000256" key="7">
    <source>
        <dbReference type="ARBA" id="ARBA00023015"/>
    </source>
</evidence>
<dbReference type="InterPro" id="IPR038269">
    <property type="entry name" value="SCAN_sf"/>
</dbReference>
<dbReference type="InterPro" id="IPR003309">
    <property type="entry name" value="SCAN_dom"/>
</dbReference>
<dbReference type="PANTHER" id="PTHR24384:SF196">
    <property type="entry name" value="ZINC FINGER AND BTB DOMAIN-CONTAINING PROTEIN 11"/>
    <property type="match status" value="1"/>
</dbReference>
<dbReference type="FunFam" id="3.30.160.60:FF:001343">
    <property type="entry name" value="Zinc finger protein 568"/>
    <property type="match status" value="2"/>
</dbReference>
<evidence type="ECO:0000313" key="16">
    <source>
        <dbReference type="RefSeq" id="XP_054833870.1"/>
    </source>
</evidence>
<evidence type="ECO:0000259" key="13">
    <source>
        <dbReference type="PROSITE" id="PS50157"/>
    </source>
</evidence>
<dbReference type="SMART" id="SM00355">
    <property type="entry name" value="ZnF_C2H2"/>
    <property type="match status" value="11"/>
</dbReference>
<evidence type="ECO:0000259" key="14">
    <source>
        <dbReference type="PROSITE" id="PS50804"/>
    </source>
</evidence>
<feature type="region of interest" description="Disordered" evidence="12">
    <location>
        <begin position="1"/>
        <end position="35"/>
    </location>
</feature>
<feature type="domain" description="C2H2-type" evidence="13">
    <location>
        <begin position="682"/>
        <end position="709"/>
    </location>
</feature>
<accession>A0AA97KWF7</accession>
<keyword evidence="5 11" id="KW-0863">Zinc-finger</keyword>
<dbReference type="RefSeq" id="XP_054833870.1">
    <property type="nucleotide sequence ID" value="XM_054977895.1"/>
</dbReference>
<feature type="domain" description="C2H2-type" evidence="13">
    <location>
        <begin position="598"/>
        <end position="625"/>
    </location>
</feature>
<feature type="domain" description="C2H2-type" evidence="13">
    <location>
        <begin position="820"/>
        <end position="847"/>
    </location>
</feature>
<keyword evidence="9" id="KW-0804">Transcription</keyword>
<feature type="domain" description="C2H2-type" evidence="13">
    <location>
        <begin position="626"/>
        <end position="653"/>
    </location>
</feature>
<evidence type="ECO:0000256" key="4">
    <source>
        <dbReference type="ARBA" id="ARBA00022737"/>
    </source>
</evidence>
<dbReference type="GeneID" id="129328673"/>
<dbReference type="SUPFAM" id="SSF47353">
    <property type="entry name" value="Retrovirus capsid dimerization domain-like"/>
    <property type="match status" value="1"/>
</dbReference>
<dbReference type="FunFam" id="1.10.4020.10:FF:000001">
    <property type="entry name" value="zinc finger protein 263 isoform X1"/>
    <property type="match status" value="1"/>
</dbReference>
<evidence type="ECO:0000256" key="9">
    <source>
        <dbReference type="ARBA" id="ARBA00023163"/>
    </source>
</evidence>
<dbReference type="FunFam" id="3.30.160.60:FF:000145">
    <property type="entry name" value="Zinc finger protein 574"/>
    <property type="match status" value="1"/>
</dbReference>
<feature type="domain" description="C2H2-type" evidence="13">
    <location>
        <begin position="765"/>
        <end position="792"/>
    </location>
</feature>
<reference evidence="16" key="1">
    <citation type="submission" date="2025-08" db="UniProtKB">
        <authorList>
            <consortium name="RefSeq"/>
        </authorList>
    </citation>
    <scope>IDENTIFICATION</scope>
    <source>
        <tissue evidence="16">Blood</tissue>
    </source>
</reference>
<evidence type="ECO:0000313" key="15">
    <source>
        <dbReference type="Proteomes" id="UP001190640"/>
    </source>
</evidence>
<dbReference type="Pfam" id="PF02023">
    <property type="entry name" value="SCAN"/>
    <property type="match status" value="1"/>
</dbReference>
<evidence type="ECO:0000256" key="2">
    <source>
        <dbReference type="ARBA" id="ARBA00006991"/>
    </source>
</evidence>
<feature type="domain" description="SCAN box" evidence="14">
    <location>
        <begin position="171"/>
        <end position="249"/>
    </location>
</feature>
<dbReference type="FunFam" id="3.30.160.60:FF:000710">
    <property type="entry name" value="Zinc finger protein 768"/>
    <property type="match status" value="1"/>
</dbReference>
<dbReference type="PROSITE" id="PS50157">
    <property type="entry name" value="ZINC_FINGER_C2H2_2"/>
    <property type="match status" value="11"/>
</dbReference>
<feature type="domain" description="C2H2-type" evidence="13">
    <location>
        <begin position="709"/>
        <end position="736"/>
    </location>
</feature>
<dbReference type="InterPro" id="IPR013087">
    <property type="entry name" value="Znf_C2H2_type"/>
</dbReference>
<feature type="compositionally biased region" description="Basic and acidic residues" evidence="12">
    <location>
        <begin position="9"/>
        <end position="19"/>
    </location>
</feature>
<evidence type="ECO:0000256" key="8">
    <source>
        <dbReference type="ARBA" id="ARBA00023125"/>
    </source>
</evidence>
<comment type="subcellular location">
    <subcellularLocation>
        <location evidence="1">Nucleus</location>
    </subcellularLocation>
</comment>
<keyword evidence="3" id="KW-0479">Metal-binding</keyword>
<feature type="domain" description="C2H2-type" evidence="13">
    <location>
        <begin position="542"/>
        <end position="569"/>
    </location>
</feature>
<dbReference type="GO" id="GO:0000981">
    <property type="term" value="F:DNA-binding transcription factor activity, RNA polymerase II-specific"/>
    <property type="evidence" value="ECO:0007669"/>
    <property type="project" value="TreeGrafter"/>
</dbReference>
<dbReference type="KEGG" id="emc:129328673"/>
<feature type="domain" description="C2H2-type" evidence="13">
    <location>
        <begin position="737"/>
        <end position="764"/>
    </location>
</feature>
<dbReference type="SUPFAM" id="SSF57667">
    <property type="entry name" value="beta-beta-alpha zinc fingers"/>
    <property type="match status" value="7"/>
</dbReference>
<organism evidence="15 16">
    <name type="scientific">Eublepharis macularius</name>
    <name type="common">Leopard gecko</name>
    <name type="synonym">Cyrtodactylus macularius</name>
    <dbReference type="NCBI Taxonomy" id="481883"/>
    <lineage>
        <taxon>Eukaryota</taxon>
        <taxon>Metazoa</taxon>
        <taxon>Chordata</taxon>
        <taxon>Craniata</taxon>
        <taxon>Vertebrata</taxon>
        <taxon>Euteleostomi</taxon>
        <taxon>Lepidosauria</taxon>
        <taxon>Squamata</taxon>
        <taxon>Bifurcata</taxon>
        <taxon>Gekkota</taxon>
        <taxon>Eublepharidae</taxon>
        <taxon>Eublepharinae</taxon>
        <taxon>Eublepharis</taxon>
    </lineage>
</organism>
<dbReference type="Proteomes" id="UP001190640">
    <property type="component" value="Chromosome 4"/>
</dbReference>
<dbReference type="FunFam" id="3.30.160.60:FF:001158">
    <property type="entry name" value="zinc finger protein 22"/>
    <property type="match status" value="2"/>
</dbReference>
<dbReference type="SMART" id="SM00431">
    <property type="entry name" value="SCAN"/>
    <property type="match status" value="1"/>
</dbReference>
<dbReference type="FunFam" id="3.30.160.60:FF:000812">
    <property type="entry name" value="zinc finger protein 23 isoform X2"/>
    <property type="match status" value="1"/>
</dbReference>
<feature type="domain" description="C2H2-type" evidence="13">
    <location>
        <begin position="654"/>
        <end position="681"/>
    </location>
</feature>
<keyword evidence="8" id="KW-0238">DNA-binding</keyword>
<dbReference type="GO" id="GO:0008270">
    <property type="term" value="F:zinc ion binding"/>
    <property type="evidence" value="ECO:0007669"/>
    <property type="project" value="UniProtKB-KW"/>
</dbReference>
<evidence type="ECO:0000256" key="5">
    <source>
        <dbReference type="ARBA" id="ARBA00022771"/>
    </source>
</evidence>
<dbReference type="PANTHER" id="PTHR24384">
    <property type="entry name" value="FINGER PUTATIVE TRANSCRIPTION FACTOR FAMILY-RELATED"/>
    <property type="match status" value="1"/>
</dbReference>
<keyword evidence="4" id="KW-0677">Repeat</keyword>
<dbReference type="InterPro" id="IPR036236">
    <property type="entry name" value="Znf_C2H2_sf"/>
</dbReference>
<dbReference type="InterPro" id="IPR050752">
    <property type="entry name" value="C2H2-ZF_domain"/>
</dbReference>
<evidence type="ECO:0000256" key="3">
    <source>
        <dbReference type="ARBA" id="ARBA00022723"/>
    </source>
</evidence>
<dbReference type="Gene3D" id="1.10.4020.10">
    <property type="entry name" value="DNA breaking-rejoining enzymes"/>
    <property type="match status" value="1"/>
</dbReference>
<gene>
    <name evidence="16" type="primary">LOC129328673</name>
</gene>
<dbReference type="PROSITE" id="PS50804">
    <property type="entry name" value="SCAN_BOX"/>
    <property type="match status" value="1"/>
</dbReference>
<dbReference type="GO" id="GO:0005634">
    <property type="term" value="C:nucleus"/>
    <property type="evidence" value="ECO:0007669"/>
    <property type="project" value="UniProtKB-SubCell"/>
</dbReference>
<evidence type="ECO:0000256" key="12">
    <source>
        <dbReference type="SAM" id="MobiDB-lite"/>
    </source>
</evidence>
<feature type="domain" description="C2H2-type" evidence="13">
    <location>
        <begin position="793"/>
        <end position="820"/>
    </location>
</feature>
<evidence type="ECO:0000256" key="11">
    <source>
        <dbReference type="PROSITE-ProRule" id="PRU00042"/>
    </source>
</evidence>
<proteinExistence type="inferred from homology"/>
<comment type="similarity">
    <text evidence="2">Belongs to the krueppel C2H2-type zinc-finger protein family.</text>
</comment>
<dbReference type="AlphaFoldDB" id="A0AA97KWF7"/>
<dbReference type="PROSITE" id="PS00028">
    <property type="entry name" value="ZINC_FINGER_C2H2_1"/>
    <property type="match status" value="11"/>
</dbReference>
<keyword evidence="10" id="KW-0539">Nucleus</keyword>
<feature type="region of interest" description="Disordered" evidence="12">
    <location>
        <begin position="313"/>
        <end position="333"/>
    </location>
</feature>
<dbReference type="Pfam" id="PF00096">
    <property type="entry name" value="zf-C2H2"/>
    <property type="match status" value="11"/>
</dbReference>
<dbReference type="GO" id="GO:0000978">
    <property type="term" value="F:RNA polymerase II cis-regulatory region sequence-specific DNA binding"/>
    <property type="evidence" value="ECO:0007669"/>
    <property type="project" value="TreeGrafter"/>
</dbReference>
<name>A0AA97KWF7_EUBMA</name>
<keyword evidence="15" id="KW-1185">Reference proteome</keyword>
<dbReference type="FunFam" id="3.30.160.60:FF:001498">
    <property type="entry name" value="Zinc finger protein 404"/>
    <property type="match status" value="1"/>
</dbReference>
<evidence type="ECO:0000256" key="6">
    <source>
        <dbReference type="ARBA" id="ARBA00022833"/>
    </source>
</evidence>
<evidence type="ECO:0000256" key="1">
    <source>
        <dbReference type="ARBA" id="ARBA00004123"/>
    </source>
</evidence>
<keyword evidence="6" id="KW-0862">Zinc</keyword>
<dbReference type="FunFam" id="3.30.160.60:FF:001270">
    <property type="entry name" value="zinc finger protein 583 isoform X1"/>
    <property type="match status" value="1"/>
</dbReference>
<protein>
    <submittedName>
        <fullName evidence="16">Zinc finger protein 420-like isoform X1</fullName>
    </submittedName>
</protein>
<dbReference type="FunFam" id="3.30.160.60:FF:000303">
    <property type="entry name" value="Zinc finger protein 41"/>
    <property type="match status" value="1"/>
</dbReference>
<dbReference type="Gene3D" id="3.30.160.60">
    <property type="entry name" value="Classic Zinc Finger"/>
    <property type="match status" value="11"/>
</dbReference>
<feature type="domain" description="C2H2-type" evidence="13">
    <location>
        <begin position="487"/>
        <end position="514"/>
    </location>
</feature>